<reference evidence="1" key="1">
    <citation type="submission" date="2021-03" db="EMBL/GenBank/DDBJ databases">
        <title>Bacillus suaedae sp. nov., isolated from Suaeda aralocaspica.</title>
        <authorList>
            <person name="Lei R.F.R."/>
        </authorList>
    </citation>
    <scope>NUCLEOTIDE SEQUENCE</scope>
    <source>
        <strain evidence="1">YZJH907-2</strain>
    </source>
</reference>
<organism evidence="1 2">
    <name type="scientific">Halalkalibacter suaedae</name>
    <dbReference type="NCBI Taxonomy" id="2822140"/>
    <lineage>
        <taxon>Bacteria</taxon>
        <taxon>Bacillati</taxon>
        <taxon>Bacillota</taxon>
        <taxon>Bacilli</taxon>
        <taxon>Bacillales</taxon>
        <taxon>Bacillaceae</taxon>
        <taxon>Halalkalibacter</taxon>
    </lineage>
</organism>
<name>A0A940WSJ6_9BACI</name>
<accession>A0A940WSJ6</accession>
<dbReference type="Gene3D" id="3.40.630.30">
    <property type="match status" value="1"/>
</dbReference>
<dbReference type="SUPFAM" id="SSF55729">
    <property type="entry name" value="Acyl-CoA N-acyltransferases (Nat)"/>
    <property type="match status" value="1"/>
</dbReference>
<dbReference type="EMBL" id="JAGKSQ010000003">
    <property type="protein sequence ID" value="MBP3951496.1"/>
    <property type="molecule type" value="Genomic_DNA"/>
</dbReference>
<evidence type="ECO:0000313" key="1">
    <source>
        <dbReference type="EMBL" id="MBP3951496.1"/>
    </source>
</evidence>
<sequence>MYEIVRTKKQQRQFQNTWEFFCEKYGWMNDPYASNGIRYNMILPREHLFRSKQVIGTVEFIPYDPANPSSTVVGRSHFIEQSEIITHQKRVWEIDKICIHEHYQRQGHFSTILQIFYDHALKHDPKYYIGLMEQRFFRMTRIAFGLAVEQKDDTFIGPTTSLVPVCLDIEGIMNDTETLKRLLKIEEVHFPPTRKPGLTRV</sequence>
<keyword evidence="2" id="KW-1185">Reference proteome</keyword>
<proteinExistence type="predicted"/>
<dbReference type="RefSeq" id="WP_210597173.1">
    <property type="nucleotide sequence ID" value="NZ_JAGKSQ010000003.1"/>
</dbReference>
<protein>
    <submittedName>
        <fullName evidence="1">Uncharacterized protein</fullName>
    </submittedName>
</protein>
<evidence type="ECO:0000313" key="2">
    <source>
        <dbReference type="Proteomes" id="UP000678228"/>
    </source>
</evidence>
<dbReference type="Proteomes" id="UP000678228">
    <property type="component" value="Unassembled WGS sequence"/>
</dbReference>
<dbReference type="AlphaFoldDB" id="A0A940WSJ6"/>
<gene>
    <name evidence="1" type="ORF">J7W16_10140</name>
</gene>
<dbReference type="InterPro" id="IPR016181">
    <property type="entry name" value="Acyl_CoA_acyltransferase"/>
</dbReference>
<comment type="caution">
    <text evidence="1">The sequence shown here is derived from an EMBL/GenBank/DDBJ whole genome shotgun (WGS) entry which is preliminary data.</text>
</comment>